<accession>A0A7K1Y7V8</accession>
<dbReference type="InterPro" id="IPR015393">
    <property type="entry name" value="DUF1972"/>
</dbReference>
<dbReference type="AlphaFoldDB" id="A0A7K1Y7V8"/>
<gene>
    <name evidence="2" type="ORF">GS399_04390</name>
</gene>
<keyword evidence="3" id="KW-1185">Reference proteome</keyword>
<evidence type="ECO:0000259" key="1">
    <source>
        <dbReference type="Pfam" id="PF09314"/>
    </source>
</evidence>
<organism evidence="2 3">
    <name type="scientific">Hufsiella arboris</name>
    <dbReference type="NCBI Taxonomy" id="2695275"/>
    <lineage>
        <taxon>Bacteria</taxon>
        <taxon>Pseudomonadati</taxon>
        <taxon>Bacteroidota</taxon>
        <taxon>Sphingobacteriia</taxon>
        <taxon>Sphingobacteriales</taxon>
        <taxon>Sphingobacteriaceae</taxon>
        <taxon>Hufsiella</taxon>
    </lineage>
</organism>
<comment type="caution">
    <text evidence="2">The sequence shown here is derived from an EMBL/GenBank/DDBJ whole genome shotgun (WGS) entry which is preliminary data.</text>
</comment>
<evidence type="ECO:0000313" key="3">
    <source>
        <dbReference type="Proteomes" id="UP000466586"/>
    </source>
</evidence>
<dbReference type="Gene3D" id="3.40.50.2000">
    <property type="entry name" value="Glycogen Phosphorylase B"/>
    <property type="match status" value="2"/>
</dbReference>
<sequence length="376" mass="43411">MYIAILGTRGIPNNYGGFEQCAEYLAKGLVEKGYRVAVYNSHNHPYQEKAWSGAEIIHCYDPEDKLGTAGQFIYDLNCVRDARRRNFDIILQLGYTSSSIWGWLMPKSSIVTTNMDGLEWKRTKYSDNVRRFLLYAEKLGVKYSKHLIADSVGIKNYLKEKYNAESDFIPYGAHLFNEPDESQLLDYKVKPFEYNMLIARLEPENSIEIILDGVAKADKKKEFLVIGKHETEYGDFLKNKFAKHAHIRFIGGVYSMGRLNNLRYYSNIYFHGHTVGGTNPSLLEAMASDSFICANENPFNHYILEDDSLYFSTADDVTMVLDNFSKGDKKAEIMIANNRNKISNLYDWDIITYQYANHFEEIYKAKFNQSISYGYQ</sequence>
<dbReference type="RefSeq" id="WP_160843380.1">
    <property type="nucleotide sequence ID" value="NZ_WVHT01000002.1"/>
</dbReference>
<dbReference type="Pfam" id="PF09314">
    <property type="entry name" value="DUF1972"/>
    <property type="match status" value="1"/>
</dbReference>
<dbReference type="EMBL" id="WVHT01000002">
    <property type="protein sequence ID" value="MXV50199.1"/>
    <property type="molecule type" value="Genomic_DNA"/>
</dbReference>
<evidence type="ECO:0000313" key="2">
    <source>
        <dbReference type="EMBL" id="MXV50199.1"/>
    </source>
</evidence>
<feature type="domain" description="DUF1972" evidence="1">
    <location>
        <begin position="3"/>
        <end position="173"/>
    </location>
</feature>
<name>A0A7K1Y7V8_9SPHI</name>
<protein>
    <submittedName>
        <fullName evidence="2">DUF1972 domain-containing protein</fullName>
    </submittedName>
</protein>
<dbReference type="SUPFAM" id="SSF53756">
    <property type="entry name" value="UDP-Glycosyltransferase/glycogen phosphorylase"/>
    <property type="match status" value="1"/>
</dbReference>
<reference evidence="2 3" key="1">
    <citation type="submission" date="2019-11" db="EMBL/GenBank/DDBJ databases">
        <title>Pedobacter sp. HMF7647 Genome sequencing and assembly.</title>
        <authorList>
            <person name="Kang H."/>
            <person name="Kim H."/>
            <person name="Joh K."/>
        </authorList>
    </citation>
    <scope>NUCLEOTIDE SEQUENCE [LARGE SCALE GENOMIC DNA]</scope>
    <source>
        <strain evidence="2 3">HMF7647</strain>
    </source>
</reference>
<dbReference type="Proteomes" id="UP000466586">
    <property type="component" value="Unassembled WGS sequence"/>
</dbReference>
<proteinExistence type="predicted"/>